<dbReference type="EMBL" id="BQNB010008874">
    <property type="protein sequence ID" value="GJS55517.1"/>
    <property type="molecule type" value="Genomic_DNA"/>
</dbReference>
<feature type="transmembrane region" description="Helical" evidence="1">
    <location>
        <begin position="91"/>
        <end position="110"/>
    </location>
</feature>
<feature type="transmembrane region" description="Helical" evidence="1">
    <location>
        <begin position="147"/>
        <end position="165"/>
    </location>
</feature>
<reference evidence="2" key="1">
    <citation type="journal article" date="2022" name="Int. J. Mol. Sci.">
        <title>Draft Genome of Tanacetum Coccineum: Genomic Comparison of Closely Related Tanacetum-Family Plants.</title>
        <authorList>
            <person name="Yamashiro T."/>
            <person name="Shiraishi A."/>
            <person name="Nakayama K."/>
            <person name="Satake H."/>
        </authorList>
    </citation>
    <scope>NUCLEOTIDE SEQUENCE</scope>
</reference>
<evidence type="ECO:0000313" key="3">
    <source>
        <dbReference type="Proteomes" id="UP001151760"/>
    </source>
</evidence>
<keyword evidence="1" id="KW-1133">Transmembrane helix</keyword>
<comment type="caution">
    <text evidence="2">The sequence shown here is derived from an EMBL/GenBank/DDBJ whole genome shotgun (WGS) entry which is preliminary data.</text>
</comment>
<name>A0ABQ4WRI5_9ASTR</name>
<dbReference type="Proteomes" id="UP001151760">
    <property type="component" value="Unassembled WGS sequence"/>
</dbReference>
<feature type="transmembrane region" description="Helical" evidence="1">
    <location>
        <begin position="122"/>
        <end position="141"/>
    </location>
</feature>
<keyword evidence="3" id="KW-1185">Reference proteome</keyword>
<evidence type="ECO:0000313" key="2">
    <source>
        <dbReference type="EMBL" id="GJS55517.1"/>
    </source>
</evidence>
<sequence>MPRWQSVCSHFDPTDEKEHQMIARIEGPRFRDQGGAWIHLPCLKLSLGRSNCIEPSSPVRYDVSNWLDTAYWRFLGVGTMFDIFQNIHVPYLQYGVLTSFGYGVLSFIPLWSLMSAGMDTPYLLDGYGVLVFRIVILKISSFKLQNAHLLLIFTMYSIITAILKLKRLSNNSLQ</sequence>
<protein>
    <submittedName>
        <fullName evidence="2">Uncharacterized protein</fullName>
    </submittedName>
</protein>
<evidence type="ECO:0000256" key="1">
    <source>
        <dbReference type="SAM" id="Phobius"/>
    </source>
</evidence>
<keyword evidence="1" id="KW-0472">Membrane</keyword>
<accession>A0ABQ4WRI5</accession>
<gene>
    <name evidence="2" type="ORF">Tco_0628879</name>
</gene>
<organism evidence="2 3">
    <name type="scientific">Tanacetum coccineum</name>
    <dbReference type="NCBI Taxonomy" id="301880"/>
    <lineage>
        <taxon>Eukaryota</taxon>
        <taxon>Viridiplantae</taxon>
        <taxon>Streptophyta</taxon>
        <taxon>Embryophyta</taxon>
        <taxon>Tracheophyta</taxon>
        <taxon>Spermatophyta</taxon>
        <taxon>Magnoliopsida</taxon>
        <taxon>eudicotyledons</taxon>
        <taxon>Gunneridae</taxon>
        <taxon>Pentapetalae</taxon>
        <taxon>asterids</taxon>
        <taxon>campanulids</taxon>
        <taxon>Asterales</taxon>
        <taxon>Asteraceae</taxon>
        <taxon>Asteroideae</taxon>
        <taxon>Anthemideae</taxon>
        <taxon>Anthemidinae</taxon>
        <taxon>Tanacetum</taxon>
    </lineage>
</organism>
<reference evidence="2" key="2">
    <citation type="submission" date="2022-01" db="EMBL/GenBank/DDBJ databases">
        <authorList>
            <person name="Yamashiro T."/>
            <person name="Shiraishi A."/>
            <person name="Satake H."/>
            <person name="Nakayama K."/>
        </authorList>
    </citation>
    <scope>NUCLEOTIDE SEQUENCE</scope>
</reference>
<proteinExistence type="predicted"/>
<keyword evidence="1" id="KW-0812">Transmembrane</keyword>